<feature type="transmembrane region" description="Helical" evidence="1">
    <location>
        <begin position="12"/>
        <end position="37"/>
    </location>
</feature>
<protein>
    <recommendedName>
        <fullName evidence="4">PhnA-like protein</fullName>
    </recommendedName>
</protein>
<evidence type="ECO:0008006" key="4">
    <source>
        <dbReference type="Google" id="ProtNLM"/>
    </source>
</evidence>
<keyword evidence="1" id="KW-0812">Transmembrane</keyword>
<reference evidence="2" key="1">
    <citation type="submission" date="2022-09" db="EMBL/GenBank/DDBJ databases">
        <title>genome sequence of Deinococcus rubellus.</title>
        <authorList>
            <person name="Srinivasan S."/>
        </authorList>
    </citation>
    <scope>NUCLEOTIDE SEQUENCE</scope>
    <source>
        <strain evidence="2">Ant6</strain>
    </source>
</reference>
<keyword evidence="3" id="KW-1185">Reference proteome</keyword>
<feature type="transmembrane region" description="Helical" evidence="1">
    <location>
        <begin position="93"/>
        <end position="114"/>
    </location>
</feature>
<dbReference type="EMBL" id="CP104213">
    <property type="protein sequence ID" value="UWX63575.1"/>
    <property type="molecule type" value="Genomic_DNA"/>
</dbReference>
<keyword evidence="1" id="KW-1133">Transmembrane helix</keyword>
<feature type="transmembrane region" description="Helical" evidence="1">
    <location>
        <begin position="281"/>
        <end position="299"/>
    </location>
</feature>
<evidence type="ECO:0000313" key="2">
    <source>
        <dbReference type="EMBL" id="UWX63575.1"/>
    </source>
</evidence>
<keyword evidence="1" id="KW-0472">Membrane</keyword>
<gene>
    <name evidence="2" type="ORF">N0D28_12630</name>
</gene>
<feature type="transmembrane region" description="Helical" evidence="1">
    <location>
        <begin position="43"/>
        <end position="72"/>
    </location>
</feature>
<accession>A0ABY5YER7</accession>
<dbReference type="Proteomes" id="UP001060261">
    <property type="component" value="Chromosome"/>
</dbReference>
<name>A0ABY5YER7_9DEIO</name>
<evidence type="ECO:0000256" key="1">
    <source>
        <dbReference type="SAM" id="Phobius"/>
    </source>
</evidence>
<sequence length="316" mass="31731">MTNRDFLSHRLSWPGIFAGLAVGLVVQLTLIALGTAITALTGITLSGVGIAAIIWLAISVLIAAYAAGLVAVRSSAPSTVEGTPGIASMTKDDATLTGLVTGSLLVLLGTLLGYNALSSATGAATSALGSLASGIPALAGAATAGAQQAAQTPQGQDIVAGFGQQDVENLIAQASPTLNQQQVSAAGNVVTGIVRRAANDLGDLTSVNNVGDFVTKRVDNIKKALTGDQFVTRLERQGLTQPQATEVQTSINQGIDAAQKQAAATAAATERIARSTANTAGWGWLLAAGLTLLLAITGARNAASGGRTVTPEVGRR</sequence>
<evidence type="ECO:0000313" key="3">
    <source>
        <dbReference type="Proteomes" id="UP001060261"/>
    </source>
</evidence>
<dbReference type="RefSeq" id="WP_260559860.1">
    <property type="nucleotide sequence ID" value="NZ_BAABEC010000170.1"/>
</dbReference>
<proteinExistence type="predicted"/>
<organism evidence="2 3">
    <name type="scientific">Deinococcus rubellus</name>
    <dbReference type="NCBI Taxonomy" id="1889240"/>
    <lineage>
        <taxon>Bacteria</taxon>
        <taxon>Thermotogati</taxon>
        <taxon>Deinococcota</taxon>
        <taxon>Deinococci</taxon>
        <taxon>Deinococcales</taxon>
        <taxon>Deinococcaceae</taxon>
        <taxon>Deinococcus</taxon>
    </lineage>
</organism>